<keyword evidence="5 11" id="KW-0808">Transferase</keyword>
<comment type="caution">
    <text evidence="15">The sequence shown here is derived from an EMBL/GenBank/DDBJ whole genome shotgun (WGS) entry which is preliminary data.</text>
</comment>
<keyword evidence="8" id="KW-1133">Transmembrane helix</keyword>
<dbReference type="GO" id="GO:0005975">
    <property type="term" value="P:carbohydrate metabolic process"/>
    <property type="evidence" value="ECO:0007669"/>
    <property type="project" value="InterPro"/>
</dbReference>
<gene>
    <name evidence="15" type="ORF">EGW08_004846</name>
</gene>
<dbReference type="PANTHER" id="PTHR19300:SF57">
    <property type="entry name" value="BETA-1,4-N-ACETYLGALACTOSAMINYLTRANSFERASE"/>
    <property type="match status" value="1"/>
</dbReference>
<evidence type="ECO:0000256" key="4">
    <source>
        <dbReference type="ARBA" id="ARBA00022676"/>
    </source>
</evidence>
<comment type="function">
    <text evidence="11">Catalyses the transfer of galactose onto proteins or lipids.</text>
</comment>
<comment type="similarity">
    <text evidence="3 11">Belongs to the glycosyltransferase 7 family.</text>
</comment>
<evidence type="ECO:0000259" key="14">
    <source>
        <dbReference type="Pfam" id="PF13733"/>
    </source>
</evidence>
<keyword evidence="6" id="KW-0812">Transmembrane</keyword>
<proteinExistence type="inferred from homology"/>
<dbReference type="InterPro" id="IPR029044">
    <property type="entry name" value="Nucleotide-diphossugar_trans"/>
</dbReference>
<feature type="domain" description="Galactosyltransferase C-terminal" evidence="13">
    <location>
        <begin position="302"/>
        <end position="379"/>
    </location>
</feature>
<name>A0A3S1BFY2_ELYCH</name>
<dbReference type="PANTHER" id="PTHR19300">
    <property type="entry name" value="BETA-1,4-GALACTOSYLTRANSFERASE"/>
    <property type="match status" value="1"/>
</dbReference>
<feature type="compositionally biased region" description="Low complexity" evidence="12">
    <location>
        <begin position="128"/>
        <end position="138"/>
    </location>
</feature>
<evidence type="ECO:0000313" key="16">
    <source>
        <dbReference type="Proteomes" id="UP000271974"/>
    </source>
</evidence>
<dbReference type="SUPFAM" id="SSF53448">
    <property type="entry name" value="Nucleotide-diphospho-sugar transferases"/>
    <property type="match status" value="1"/>
</dbReference>
<dbReference type="OrthoDB" id="10016069at2759"/>
<dbReference type="InterPro" id="IPR027995">
    <property type="entry name" value="Galactosyl_T_N"/>
</dbReference>
<evidence type="ECO:0000259" key="13">
    <source>
        <dbReference type="Pfam" id="PF02709"/>
    </source>
</evidence>
<evidence type="ECO:0000256" key="12">
    <source>
        <dbReference type="SAM" id="MobiDB-lite"/>
    </source>
</evidence>
<evidence type="ECO:0000256" key="7">
    <source>
        <dbReference type="ARBA" id="ARBA00022968"/>
    </source>
</evidence>
<dbReference type="EMBL" id="RQTK01000112">
    <property type="protein sequence ID" value="RUS87392.1"/>
    <property type="molecule type" value="Genomic_DNA"/>
</dbReference>
<comment type="pathway">
    <text evidence="2 11">Protein modification; protein glycosylation.</text>
</comment>
<dbReference type="Pfam" id="PF13733">
    <property type="entry name" value="Glyco_transf_7N"/>
    <property type="match status" value="1"/>
</dbReference>
<feature type="compositionally biased region" description="Basic and acidic residues" evidence="12">
    <location>
        <begin position="139"/>
        <end position="151"/>
    </location>
</feature>
<dbReference type="GO" id="GO:0008378">
    <property type="term" value="F:galactosyltransferase activity"/>
    <property type="evidence" value="ECO:0007669"/>
    <property type="project" value="TreeGrafter"/>
</dbReference>
<accession>A0A3S1BFY2</accession>
<dbReference type="GO" id="GO:0005794">
    <property type="term" value="C:Golgi apparatus"/>
    <property type="evidence" value="ECO:0007669"/>
    <property type="project" value="TreeGrafter"/>
</dbReference>
<feature type="compositionally biased region" description="Polar residues" evidence="12">
    <location>
        <begin position="154"/>
        <end position="165"/>
    </location>
</feature>
<dbReference type="InterPro" id="IPR027791">
    <property type="entry name" value="Galactosyl_T_C"/>
</dbReference>
<keyword evidence="7 11" id="KW-0735">Signal-anchor</keyword>
<dbReference type="AlphaFoldDB" id="A0A3S1BFY2"/>
<comment type="subcellular location">
    <subcellularLocation>
        <location evidence="1">Membrane</location>
        <topology evidence="1">Single-pass type II membrane protein</topology>
    </subcellularLocation>
</comment>
<evidence type="ECO:0000256" key="5">
    <source>
        <dbReference type="ARBA" id="ARBA00022679"/>
    </source>
</evidence>
<feature type="region of interest" description="Disordered" evidence="12">
    <location>
        <begin position="100"/>
        <end position="176"/>
    </location>
</feature>
<organism evidence="15 16">
    <name type="scientific">Elysia chlorotica</name>
    <name type="common">Eastern emerald elysia</name>
    <name type="synonym">Sea slug</name>
    <dbReference type="NCBI Taxonomy" id="188477"/>
    <lineage>
        <taxon>Eukaryota</taxon>
        <taxon>Metazoa</taxon>
        <taxon>Spiralia</taxon>
        <taxon>Lophotrochozoa</taxon>
        <taxon>Mollusca</taxon>
        <taxon>Gastropoda</taxon>
        <taxon>Heterobranchia</taxon>
        <taxon>Euthyneura</taxon>
        <taxon>Panpulmonata</taxon>
        <taxon>Sacoglossa</taxon>
        <taxon>Placobranchoidea</taxon>
        <taxon>Plakobranchidae</taxon>
        <taxon>Elysia</taxon>
    </lineage>
</organism>
<evidence type="ECO:0000256" key="8">
    <source>
        <dbReference type="ARBA" id="ARBA00022989"/>
    </source>
</evidence>
<reference evidence="15 16" key="1">
    <citation type="submission" date="2019-01" db="EMBL/GenBank/DDBJ databases">
        <title>A draft genome assembly of the solar-powered sea slug Elysia chlorotica.</title>
        <authorList>
            <person name="Cai H."/>
            <person name="Li Q."/>
            <person name="Fang X."/>
            <person name="Li J."/>
            <person name="Curtis N.E."/>
            <person name="Altenburger A."/>
            <person name="Shibata T."/>
            <person name="Feng M."/>
            <person name="Maeda T."/>
            <person name="Schwartz J.A."/>
            <person name="Shigenobu S."/>
            <person name="Lundholm N."/>
            <person name="Nishiyama T."/>
            <person name="Yang H."/>
            <person name="Hasebe M."/>
            <person name="Li S."/>
            <person name="Pierce S.K."/>
            <person name="Wang J."/>
        </authorList>
    </citation>
    <scope>NUCLEOTIDE SEQUENCE [LARGE SCALE GENOMIC DNA]</scope>
    <source>
        <strain evidence="15">EC2010</strain>
        <tissue evidence="15">Whole organism of an adult</tissue>
    </source>
</reference>
<dbReference type="PRINTS" id="PR02050">
    <property type="entry name" value="B14GALTRFASE"/>
</dbReference>
<keyword evidence="16" id="KW-1185">Reference proteome</keyword>
<evidence type="ECO:0000256" key="1">
    <source>
        <dbReference type="ARBA" id="ARBA00004606"/>
    </source>
</evidence>
<evidence type="ECO:0000256" key="10">
    <source>
        <dbReference type="ARBA" id="ARBA00023180"/>
    </source>
</evidence>
<dbReference type="CDD" id="cd00899">
    <property type="entry name" value="b4GalT"/>
    <property type="match status" value="1"/>
</dbReference>
<dbReference type="InterPro" id="IPR003859">
    <property type="entry name" value="Galactosyl_T"/>
</dbReference>
<dbReference type="Gene3D" id="3.90.550.10">
    <property type="entry name" value="Spore Coat Polysaccharide Biosynthesis Protein SpsA, Chain A"/>
    <property type="match status" value="1"/>
</dbReference>
<evidence type="ECO:0000256" key="6">
    <source>
        <dbReference type="ARBA" id="ARBA00022692"/>
    </source>
</evidence>
<feature type="compositionally biased region" description="Low complexity" evidence="12">
    <location>
        <begin position="104"/>
        <end position="114"/>
    </location>
</feature>
<keyword evidence="9" id="KW-0472">Membrane</keyword>
<dbReference type="Pfam" id="PF02709">
    <property type="entry name" value="Glyco_transf_7C"/>
    <property type="match status" value="1"/>
</dbReference>
<feature type="domain" description="Galactosyltransferase N-terminal" evidence="14">
    <location>
        <begin position="166"/>
        <end position="298"/>
    </location>
</feature>
<evidence type="ECO:0000256" key="11">
    <source>
        <dbReference type="RuleBase" id="RU368121"/>
    </source>
</evidence>
<evidence type="ECO:0000256" key="2">
    <source>
        <dbReference type="ARBA" id="ARBA00004922"/>
    </source>
</evidence>
<feature type="compositionally biased region" description="Acidic residues" evidence="12">
    <location>
        <begin position="115"/>
        <end position="125"/>
    </location>
</feature>
<dbReference type="EC" id="2.4.1.-" evidence="11"/>
<dbReference type="Proteomes" id="UP000271974">
    <property type="component" value="Unassembled WGS sequence"/>
</dbReference>
<keyword evidence="4 11" id="KW-0328">Glycosyltransferase</keyword>
<evidence type="ECO:0000313" key="15">
    <source>
        <dbReference type="EMBL" id="RUS87392.1"/>
    </source>
</evidence>
<evidence type="ECO:0000256" key="3">
    <source>
        <dbReference type="ARBA" id="ARBA00005735"/>
    </source>
</evidence>
<dbReference type="UniPathway" id="UPA00378"/>
<dbReference type="GO" id="GO:0016020">
    <property type="term" value="C:membrane"/>
    <property type="evidence" value="ECO:0007669"/>
    <property type="project" value="UniProtKB-SubCell"/>
</dbReference>
<protein>
    <recommendedName>
        <fullName evidence="11">Beta-1,4-galactosyltransferase</fullName>
        <ecNumber evidence="11">2.4.1.-</ecNumber>
    </recommendedName>
</protein>
<sequence>MSGLRRFSGKYNTIVLSLVCFLILLLVSLHATMTAWKTKRDNSRESNRWKKLRLADLESEDIARRIKTRLKAANYVMEDKDPVDDGENVVDEAAELDRIRQQQKEPTAPPQQEQEQQEEEEEEEQQQQKEQQQQQQQTEKTEQRQQVENKHQPKQQNSQPSNLTQCPEKPKDLVGPIQTYLDPVNISTVESRYPEVEKGGNFRPRECLPLERLAVIIPCRNRTQHLHVLLNNLLRVLIKQRLDFTIFVIDQDLPTTFNRGMLFNVGYLEALKRGDYDCFIFHDVDMIPSNDKCLYRCTFNPRHFLSGVSKWKYRLPYRGYFGGVVAFTREQYRKINGDSNLYFGWGGEDDDLRARILNKGYSLLRYPQEIGRYETISHQRDSGNKANPSRFKMVSSATARQDVEGLNTASYTVTEVVQERLYTKIKVYINMTEIIQTRV</sequence>
<keyword evidence="10 11" id="KW-0325">Glycoprotein</keyword>
<evidence type="ECO:0000256" key="9">
    <source>
        <dbReference type="ARBA" id="ARBA00023136"/>
    </source>
</evidence>